<sequence>MGESRTELLAWLNDLCQLSYTRIEQCGTGAAYCQVLDAIYRDCPLSRVKFGAKHEYEYMANYKVLQNVLDKHGIDNAVPVERLMKCKFQDNLEFLQWLKKHWDQHYAGGTYDAVARRKGEAGGAGAGAPKRVGTASKAGSASRSAATSRAGSSRLGAPSPATALADQRALAETREELAQMSAAFEQVEQEREFYFGKLREIEILVQAELDGPGAANGTTSPEIISLLKTIQGVLYKTAEGFEVPDEAAG</sequence>
<feature type="compositionally biased region" description="Low complexity" evidence="10">
    <location>
        <begin position="127"/>
        <end position="157"/>
    </location>
</feature>
<evidence type="ECO:0000256" key="8">
    <source>
        <dbReference type="ARBA" id="ARBA00023306"/>
    </source>
</evidence>
<dbReference type="InterPro" id="IPR027328">
    <property type="entry name" value="MAPRE"/>
</dbReference>
<keyword evidence="8" id="KW-0131">Cell cycle</keyword>
<proteinExistence type="inferred from homology"/>
<keyword evidence="3" id="KW-0963">Cytoplasm</keyword>
<dbReference type="GO" id="GO:0072686">
    <property type="term" value="C:mitotic spindle"/>
    <property type="evidence" value="ECO:0007669"/>
    <property type="project" value="UniProtKB-ARBA"/>
</dbReference>
<evidence type="ECO:0000313" key="13">
    <source>
        <dbReference type="EMBL" id="RKO97596.1"/>
    </source>
</evidence>
<dbReference type="Gene3D" id="1.20.5.1430">
    <property type="match status" value="1"/>
</dbReference>
<comment type="subcellular location">
    <subcellularLocation>
        <location evidence="1">Cytoplasm</location>
        <location evidence="1">Cytoskeleton</location>
    </subcellularLocation>
</comment>
<accession>A0A4P9X1C5</accession>
<dbReference type="Gene3D" id="1.10.418.10">
    <property type="entry name" value="Calponin-like domain"/>
    <property type="match status" value="1"/>
</dbReference>
<dbReference type="GO" id="GO:0051301">
    <property type="term" value="P:cell division"/>
    <property type="evidence" value="ECO:0007669"/>
    <property type="project" value="UniProtKB-KW"/>
</dbReference>
<feature type="region of interest" description="Disordered" evidence="10">
    <location>
        <begin position="120"/>
        <end position="162"/>
    </location>
</feature>
<comment type="similarity">
    <text evidence="2">Belongs to the MAPRE family.</text>
</comment>
<feature type="domain" description="EB1 C-terminal" evidence="12">
    <location>
        <begin position="162"/>
        <end position="243"/>
    </location>
</feature>
<evidence type="ECO:0000256" key="1">
    <source>
        <dbReference type="ARBA" id="ARBA00004245"/>
    </source>
</evidence>
<reference evidence="14" key="1">
    <citation type="journal article" date="2018" name="Nat. Microbiol.">
        <title>Leveraging single-cell genomics to expand the fungal tree of life.</title>
        <authorList>
            <person name="Ahrendt S.R."/>
            <person name="Quandt C.A."/>
            <person name="Ciobanu D."/>
            <person name="Clum A."/>
            <person name="Salamov A."/>
            <person name="Andreopoulos B."/>
            <person name="Cheng J.F."/>
            <person name="Woyke T."/>
            <person name="Pelin A."/>
            <person name="Henrissat B."/>
            <person name="Reynolds N.K."/>
            <person name="Benny G.L."/>
            <person name="Smith M.E."/>
            <person name="James T.Y."/>
            <person name="Grigoriev I.V."/>
        </authorList>
    </citation>
    <scope>NUCLEOTIDE SEQUENCE [LARGE SCALE GENOMIC DNA]</scope>
    <source>
        <strain evidence="14">ATCC 52028</strain>
    </source>
</reference>
<dbReference type="PANTHER" id="PTHR10623">
    <property type="entry name" value="MICROTUBULE-ASSOCIATED PROTEIN RP/EB FAMILY MEMBER"/>
    <property type="match status" value="1"/>
</dbReference>
<dbReference type="SUPFAM" id="SSF47576">
    <property type="entry name" value="Calponin-homology domain, CH-domain"/>
    <property type="match status" value="1"/>
</dbReference>
<dbReference type="InterPro" id="IPR004953">
    <property type="entry name" value="EB1_C"/>
</dbReference>
<evidence type="ECO:0000256" key="9">
    <source>
        <dbReference type="PROSITE-ProRule" id="PRU00576"/>
    </source>
</evidence>
<evidence type="ECO:0000256" key="6">
    <source>
        <dbReference type="ARBA" id="ARBA00022776"/>
    </source>
</evidence>
<dbReference type="GO" id="GO:0051010">
    <property type="term" value="F:microtubule plus-end binding"/>
    <property type="evidence" value="ECO:0007669"/>
    <property type="project" value="UniProtKB-ARBA"/>
</dbReference>
<dbReference type="InterPro" id="IPR036133">
    <property type="entry name" value="EB1_C_sf"/>
</dbReference>
<feature type="non-terminal residue" evidence="13">
    <location>
        <position position="249"/>
    </location>
</feature>
<evidence type="ECO:0000256" key="7">
    <source>
        <dbReference type="ARBA" id="ARBA00023212"/>
    </source>
</evidence>
<keyword evidence="4" id="KW-0132">Cell division</keyword>
<dbReference type="GO" id="GO:0035372">
    <property type="term" value="P:protein localization to microtubule"/>
    <property type="evidence" value="ECO:0007669"/>
    <property type="project" value="UniProtKB-ARBA"/>
</dbReference>
<dbReference type="InterPro" id="IPR036872">
    <property type="entry name" value="CH_dom_sf"/>
</dbReference>
<dbReference type="GO" id="GO:0030473">
    <property type="term" value="P:nuclear migration along microtubule"/>
    <property type="evidence" value="ECO:0007669"/>
    <property type="project" value="UniProtKB-ARBA"/>
</dbReference>
<evidence type="ECO:0000313" key="14">
    <source>
        <dbReference type="Proteomes" id="UP000268535"/>
    </source>
</evidence>
<dbReference type="SUPFAM" id="SSF140612">
    <property type="entry name" value="EB1 dimerisation domain-like"/>
    <property type="match status" value="1"/>
</dbReference>
<dbReference type="Pfam" id="PF03271">
    <property type="entry name" value="EB1"/>
    <property type="match status" value="1"/>
</dbReference>
<evidence type="ECO:0000259" key="12">
    <source>
        <dbReference type="PROSITE" id="PS51230"/>
    </source>
</evidence>
<dbReference type="GO" id="GO:0035371">
    <property type="term" value="C:microtubule plus-end"/>
    <property type="evidence" value="ECO:0007669"/>
    <property type="project" value="UniProtKB-ARBA"/>
</dbReference>
<evidence type="ECO:0000256" key="10">
    <source>
        <dbReference type="SAM" id="MobiDB-lite"/>
    </source>
</evidence>
<keyword evidence="5 9" id="KW-0493">Microtubule</keyword>
<evidence type="ECO:0000256" key="4">
    <source>
        <dbReference type="ARBA" id="ARBA00022618"/>
    </source>
</evidence>
<keyword evidence="7" id="KW-0206">Cytoskeleton</keyword>
<name>A0A4P9X1C5_9FUNG</name>
<protein>
    <submittedName>
        <fullName evidence="13">Uncharacterized protein</fullName>
    </submittedName>
</protein>
<evidence type="ECO:0000256" key="3">
    <source>
        <dbReference type="ARBA" id="ARBA00022490"/>
    </source>
</evidence>
<dbReference type="PROSITE" id="PS50021">
    <property type="entry name" value="CH"/>
    <property type="match status" value="1"/>
</dbReference>
<keyword evidence="6" id="KW-0498">Mitosis</keyword>
<dbReference type="PROSITE" id="PS51230">
    <property type="entry name" value="EB1_C"/>
    <property type="match status" value="1"/>
</dbReference>
<dbReference type="AlphaFoldDB" id="A0A4P9X1C5"/>
<dbReference type="FunFam" id="1.10.418.10:FF:000028">
    <property type="entry name" value="RP/EB family microtubule-associated protein"/>
    <property type="match status" value="1"/>
</dbReference>
<evidence type="ECO:0000256" key="5">
    <source>
        <dbReference type="ARBA" id="ARBA00022701"/>
    </source>
</evidence>
<dbReference type="Proteomes" id="UP000268535">
    <property type="component" value="Unassembled WGS sequence"/>
</dbReference>
<evidence type="ECO:0000259" key="11">
    <source>
        <dbReference type="PROSITE" id="PS50021"/>
    </source>
</evidence>
<evidence type="ECO:0000256" key="2">
    <source>
        <dbReference type="ARBA" id="ARBA00010729"/>
    </source>
</evidence>
<gene>
    <name evidence="13" type="ORF">CAUPRSCDRAFT_3356</name>
</gene>
<dbReference type="InterPro" id="IPR001715">
    <property type="entry name" value="CH_dom"/>
</dbReference>
<organism evidence="13 14">
    <name type="scientific">Caulochytrium protostelioides</name>
    <dbReference type="NCBI Taxonomy" id="1555241"/>
    <lineage>
        <taxon>Eukaryota</taxon>
        <taxon>Fungi</taxon>
        <taxon>Fungi incertae sedis</taxon>
        <taxon>Chytridiomycota</taxon>
        <taxon>Chytridiomycota incertae sedis</taxon>
        <taxon>Chytridiomycetes</taxon>
        <taxon>Caulochytriales</taxon>
        <taxon>Caulochytriaceae</taxon>
        <taxon>Caulochytrium</taxon>
    </lineage>
</organism>
<feature type="domain" description="Calponin-homology (CH)" evidence="11">
    <location>
        <begin position="2"/>
        <end position="103"/>
    </location>
</feature>
<dbReference type="EMBL" id="ML009218">
    <property type="protein sequence ID" value="RKO97596.1"/>
    <property type="molecule type" value="Genomic_DNA"/>
</dbReference>